<protein>
    <recommendedName>
        <fullName evidence="2">Fibronectin type-III domain-containing protein</fullName>
    </recommendedName>
</protein>
<dbReference type="SMART" id="SM00060">
    <property type="entry name" value="FN3"/>
    <property type="match status" value="2"/>
</dbReference>
<evidence type="ECO:0000313" key="3">
    <source>
        <dbReference type="EMBL" id="QHT18408.1"/>
    </source>
</evidence>
<feature type="domain" description="Fibronectin type-III" evidence="2">
    <location>
        <begin position="103"/>
        <end position="197"/>
    </location>
</feature>
<name>A0A6C0DNB8_9ZZZZ</name>
<dbReference type="EMBL" id="MN739655">
    <property type="protein sequence ID" value="QHT18408.1"/>
    <property type="molecule type" value="Genomic_DNA"/>
</dbReference>
<dbReference type="AlphaFoldDB" id="A0A6C0DNB8"/>
<accession>A0A6C0DNB8</accession>
<dbReference type="SUPFAM" id="SSF49899">
    <property type="entry name" value="Concanavalin A-like lectins/glucanases"/>
    <property type="match status" value="1"/>
</dbReference>
<reference evidence="3" key="1">
    <citation type="journal article" date="2020" name="Nature">
        <title>Giant virus diversity and host interactions through global metagenomics.</title>
        <authorList>
            <person name="Schulz F."/>
            <person name="Roux S."/>
            <person name="Paez-Espino D."/>
            <person name="Jungbluth S."/>
            <person name="Walsh D.A."/>
            <person name="Denef V.J."/>
            <person name="McMahon K.D."/>
            <person name="Konstantinidis K.T."/>
            <person name="Eloe-Fadrosh E.A."/>
            <person name="Kyrpides N.C."/>
            <person name="Woyke T."/>
        </authorList>
    </citation>
    <scope>NUCLEOTIDE SEQUENCE</scope>
    <source>
        <strain evidence="3">GVMAG-M-3300023174-46</strain>
    </source>
</reference>
<evidence type="ECO:0000256" key="1">
    <source>
        <dbReference type="ARBA" id="ARBA00023319"/>
    </source>
</evidence>
<dbReference type="InterPro" id="IPR003961">
    <property type="entry name" value="FN3_dom"/>
</dbReference>
<dbReference type="PROSITE" id="PS50853">
    <property type="entry name" value="FN3"/>
    <property type="match status" value="2"/>
</dbReference>
<dbReference type="CDD" id="cd00063">
    <property type="entry name" value="FN3"/>
    <property type="match status" value="2"/>
</dbReference>
<organism evidence="3">
    <name type="scientific">viral metagenome</name>
    <dbReference type="NCBI Taxonomy" id="1070528"/>
    <lineage>
        <taxon>unclassified sequences</taxon>
        <taxon>metagenomes</taxon>
        <taxon>organismal metagenomes</taxon>
    </lineage>
</organism>
<feature type="domain" description="Fibronectin type-III" evidence="2">
    <location>
        <begin position="4"/>
        <end position="102"/>
    </location>
</feature>
<dbReference type="Pfam" id="PF00041">
    <property type="entry name" value="fn3"/>
    <property type="match status" value="2"/>
</dbReference>
<dbReference type="Pfam" id="PF13385">
    <property type="entry name" value="Laminin_G_3"/>
    <property type="match status" value="1"/>
</dbReference>
<dbReference type="Gene3D" id="2.60.40.10">
    <property type="entry name" value="Immunoglobulins"/>
    <property type="match status" value="2"/>
</dbReference>
<dbReference type="Gene3D" id="2.60.120.200">
    <property type="match status" value="1"/>
</dbReference>
<dbReference type="PANTHER" id="PTHR14340">
    <property type="entry name" value="MICROFIBRIL-ASSOCIATED GLYCOPROTEIN 3"/>
    <property type="match status" value="1"/>
</dbReference>
<dbReference type="InterPro" id="IPR013783">
    <property type="entry name" value="Ig-like_fold"/>
</dbReference>
<sequence length="505" mass="53770">MSTVPSIPLILIRPKCRDQTITIFWNPPATDGGSPIQTYGVGLYDTGGGGIFFDSVIASIFSYTFTGLTNGQTYAARVLARNAIGDSEEAIYRFVQPGNKPSIPQNGTSTFVRNDTINITWDAPSSNGGADIGWYVGKAISNNPSDLLIKYSAYSTDRSLTFYSLNPASSYTFNLYAVNDPGYSIPLTIGPTQSDLLVSFTASTYSGSGAWTDDSPNGRDATIETGTAAKNTKGNGIVLDGSTGWRFDPIGSHNAWTVLTWFKRTGPSSSSGCLVTEVFTGGSINILLLSSDAGVSSTQLAGGFFDGSFEIGAPQTFPLNEWHSMVVTWDGSDIKTYIDGSLVDTTNYSDNTSSSSDNNYYRIGRRWDNADYVQGEVGELILRSRALSAPEVTNHVSATYETYALVDTATLDTLTTESTNFSSSWTIDYPHAVTVRYYSTNSSTVPAYPGGTLVGTAQSVSAGTTTNTLSPSVTPTAGTYYFVGVTSTATGSAEVRSSTALLMPF</sequence>
<dbReference type="SUPFAM" id="SSF49265">
    <property type="entry name" value="Fibronectin type III"/>
    <property type="match status" value="1"/>
</dbReference>
<proteinExistence type="predicted"/>
<keyword evidence="1" id="KW-0393">Immunoglobulin domain</keyword>
<dbReference type="PANTHER" id="PTHR14340:SF11">
    <property type="entry name" value="IG-LIKE DOMAIN-CONTAINING PROTEIN"/>
    <property type="match status" value="1"/>
</dbReference>
<evidence type="ECO:0000259" key="2">
    <source>
        <dbReference type="PROSITE" id="PS50853"/>
    </source>
</evidence>
<dbReference type="InterPro" id="IPR013320">
    <property type="entry name" value="ConA-like_dom_sf"/>
</dbReference>
<dbReference type="InterPro" id="IPR036116">
    <property type="entry name" value="FN3_sf"/>
</dbReference>